<evidence type="ECO:0000313" key="6">
    <source>
        <dbReference type="Proteomes" id="UP000594262"/>
    </source>
</evidence>
<keyword evidence="1 2" id="KW-0833">Ubl conjugation pathway</keyword>
<dbReference type="OrthoDB" id="5958176at2759"/>
<evidence type="ECO:0000313" key="5">
    <source>
        <dbReference type="EnsemblMetazoa" id="CLYHEMP011749.1"/>
    </source>
</evidence>
<dbReference type="InterPro" id="IPR000569">
    <property type="entry name" value="HECT_dom"/>
</dbReference>
<sequence>MGDDSDDNLENAEQNTPINNQQSRIFRNGSQIRQPGSSTRTLPEHSGSPTRPLPEQPGSSTRPLPEQLGSSTRPLPEQPGSSTRPLPEQPGSSTRPLPEQPGSSTRPLPEQPGSSTRPLPEQPGSSTRPLPEQPGSSTRPLPEQPGSSTRPLPEQPGSSTRPLPEQPGSSTRPLPEQPGSSTRPLPEQPQSSSHPQQPSQEINSSTTTGATADNRQNLRDLFPNLTDWQICEILESYSDMEEAASFAAEISEKNEKGATMESLEDVFSYFEKKLHPSRQTLRVEEKHIFSDVLAFYKGRDFDPTKKLRVIIENGPGIDAGGLTRHMFDVVFQMLRKSDGENRYFEGERFSLLPICSSRTALSEIFIES</sequence>
<dbReference type="GO" id="GO:0045600">
    <property type="term" value="P:positive regulation of fat cell differentiation"/>
    <property type="evidence" value="ECO:0007669"/>
    <property type="project" value="InterPro"/>
</dbReference>
<evidence type="ECO:0000256" key="2">
    <source>
        <dbReference type="PROSITE-ProRule" id="PRU00104"/>
    </source>
</evidence>
<dbReference type="GO" id="GO:0005634">
    <property type="term" value="C:nucleus"/>
    <property type="evidence" value="ECO:0007669"/>
    <property type="project" value="InterPro"/>
</dbReference>
<comment type="caution">
    <text evidence="2">Lacks conserved residue(s) required for the propagation of feature annotation.</text>
</comment>
<dbReference type="RefSeq" id="XP_066929224.1">
    <property type="nucleotide sequence ID" value="XM_067073123.1"/>
</dbReference>
<dbReference type="PANTHER" id="PTHR39227">
    <property type="entry name" value="ADIPOGENESIS REGULATORY FACTOR"/>
    <property type="match status" value="1"/>
</dbReference>
<dbReference type="InterPro" id="IPR034450">
    <property type="entry name" value="ADIRF"/>
</dbReference>
<reference evidence="5" key="1">
    <citation type="submission" date="2021-01" db="UniProtKB">
        <authorList>
            <consortium name="EnsemblMetazoa"/>
        </authorList>
    </citation>
    <scope>IDENTIFICATION</scope>
</reference>
<dbReference type="Proteomes" id="UP000594262">
    <property type="component" value="Unplaced"/>
</dbReference>
<protein>
    <recommendedName>
        <fullName evidence="4">HECT domain-containing protein</fullName>
    </recommendedName>
</protein>
<dbReference type="PROSITE" id="PS50237">
    <property type="entry name" value="HECT"/>
    <property type="match status" value="1"/>
</dbReference>
<feature type="compositionally biased region" description="Low complexity" evidence="3">
    <location>
        <begin position="184"/>
        <end position="200"/>
    </location>
</feature>
<evidence type="ECO:0000259" key="4">
    <source>
        <dbReference type="PROSITE" id="PS50237"/>
    </source>
</evidence>
<evidence type="ECO:0000256" key="1">
    <source>
        <dbReference type="ARBA" id="ARBA00022786"/>
    </source>
</evidence>
<dbReference type="PANTHER" id="PTHR39227:SF1">
    <property type="entry name" value="ADIPOGENESIS REGULATORY FACTOR"/>
    <property type="match status" value="1"/>
</dbReference>
<feature type="domain" description="HECT" evidence="4">
    <location>
        <begin position="299"/>
        <end position="334"/>
    </location>
</feature>
<feature type="compositionally biased region" description="Polar residues" evidence="3">
    <location>
        <begin position="11"/>
        <end position="41"/>
    </location>
</feature>
<feature type="region of interest" description="Disordered" evidence="3">
    <location>
        <begin position="1"/>
        <end position="213"/>
    </location>
</feature>
<dbReference type="SUPFAM" id="SSF56204">
    <property type="entry name" value="Hect, E3 ligase catalytic domain"/>
    <property type="match status" value="1"/>
</dbReference>
<evidence type="ECO:0000256" key="3">
    <source>
        <dbReference type="SAM" id="MobiDB-lite"/>
    </source>
</evidence>
<dbReference type="AlphaFoldDB" id="A0A7M5VCI6"/>
<feature type="compositionally biased region" description="Polar residues" evidence="3">
    <location>
        <begin position="201"/>
        <end position="213"/>
    </location>
</feature>
<feature type="compositionally biased region" description="Polar residues" evidence="3">
    <location>
        <begin position="57"/>
        <end position="183"/>
    </location>
</feature>
<accession>A0A7M5VCI6</accession>
<dbReference type="InterPro" id="IPR035983">
    <property type="entry name" value="Hect_E3_ubiquitin_ligase"/>
</dbReference>
<name>A0A7M5VCI6_9CNID</name>
<dbReference type="EnsemblMetazoa" id="CLYHEMT011749.1">
    <property type="protein sequence ID" value="CLYHEMP011749.1"/>
    <property type="gene ID" value="CLYHEMG011749"/>
</dbReference>
<keyword evidence="6" id="KW-1185">Reference proteome</keyword>
<dbReference type="GO" id="GO:0004842">
    <property type="term" value="F:ubiquitin-protein transferase activity"/>
    <property type="evidence" value="ECO:0007669"/>
    <property type="project" value="InterPro"/>
</dbReference>
<proteinExistence type="predicted"/>
<dbReference type="GeneID" id="136816796"/>
<organism evidence="5 6">
    <name type="scientific">Clytia hemisphaerica</name>
    <dbReference type="NCBI Taxonomy" id="252671"/>
    <lineage>
        <taxon>Eukaryota</taxon>
        <taxon>Metazoa</taxon>
        <taxon>Cnidaria</taxon>
        <taxon>Hydrozoa</taxon>
        <taxon>Hydroidolina</taxon>
        <taxon>Leptothecata</taxon>
        <taxon>Obeliida</taxon>
        <taxon>Clytiidae</taxon>
        <taxon>Clytia</taxon>
    </lineage>
</organism>
<dbReference type="Gene3D" id="3.90.1750.10">
    <property type="entry name" value="Hect, E3 ligase catalytic domains"/>
    <property type="match status" value="1"/>
</dbReference>
<feature type="compositionally biased region" description="Acidic residues" evidence="3">
    <location>
        <begin position="1"/>
        <end position="10"/>
    </location>
</feature>